<comment type="caution">
    <text evidence="15">The sequence shown here is derived from an EMBL/GenBank/DDBJ whole genome shotgun (WGS) entry which is preliminary data.</text>
</comment>
<evidence type="ECO:0000313" key="16">
    <source>
        <dbReference type="Proteomes" id="UP000292459"/>
    </source>
</evidence>
<dbReference type="GO" id="GO:0008982">
    <property type="term" value="F:protein-N(PI)-phosphohistidine-sugar phosphotransferase activity"/>
    <property type="evidence" value="ECO:0007669"/>
    <property type="project" value="InterPro"/>
</dbReference>
<dbReference type="InterPro" id="IPR011299">
    <property type="entry name" value="PTS_IIBC_glc"/>
</dbReference>
<dbReference type="AlphaFoldDB" id="A0A4Q7EI65"/>
<evidence type="ECO:0000256" key="9">
    <source>
        <dbReference type="ARBA" id="ARBA00022989"/>
    </source>
</evidence>
<dbReference type="FunFam" id="3.30.1360.60:FF:000001">
    <property type="entry name" value="PTS system glucose-specific IIBC component PtsG"/>
    <property type="match status" value="1"/>
</dbReference>
<dbReference type="Pfam" id="PF00367">
    <property type="entry name" value="PTS_EIIB"/>
    <property type="match status" value="2"/>
</dbReference>
<keyword evidence="9 12" id="KW-1133">Transmembrane helix</keyword>
<dbReference type="PANTHER" id="PTHR30009:SF20">
    <property type="entry name" value="PTS SYSTEM GLUCOSE-SPECIFIC EIICB COMPONENT-RELATED"/>
    <property type="match status" value="1"/>
</dbReference>
<dbReference type="Gene3D" id="3.30.1360.60">
    <property type="entry name" value="Glucose permease domain IIB"/>
    <property type="match status" value="2"/>
</dbReference>
<dbReference type="PROSITE" id="PS51103">
    <property type="entry name" value="PTS_EIIC_TYPE_1"/>
    <property type="match status" value="1"/>
</dbReference>
<feature type="transmembrane region" description="Helical" evidence="12">
    <location>
        <begin position="145"/>
        <end position="167"/>
    </location>
</feature>
<dbReference type="SUPFAM" id="SSF55604">
    <property type="entry name" value="Glucose permease domain IIB"/>
    <property type="match status" value="2"/>
</dbReference>
<keyword evidence="16" id="KW-1185">Reference proteome</keyword>
<dbReference type="PROSITE" id="PS01035">
    <property type="entry name" value="PTS_EIIB_TYPE_1_CYS"/>
    <property type="match status" value="1"/>
</dbReference>
<name>A0A4Q7EI65_9CYAN</name>
<dbReference type="PANTHER" id="PTHR30009">
    <property type="entry name" value="CYTOCHROME C-TYPE SYNTHESIS PROTEIN AND PTS TRANSMEMBRANE COMPONENT"/>
    <property type="match status" value="1"/>
</dbReference>
<dbReference type="InterPro" id="IPR050429">
    <property type="entry name" value="PTS_Glucose_EIICBA"/>
</dbReference>
<dbReference type="PROSITE" id="PS51098">
    <property type="entry name" value="PTS_EIIB_TYPE_1"/>
    <property type="match status" value="2"/>
</dbReference>
<evidence type="ECO:0000256" key="8">
    <source>
        <dbReference type="ARBA" id="ARBA00022777"/>
    </source>
</evidence>
<proteinExistence type="predicted"/>
<evidence type="ECO:0000256" key="6">
    <source>
        <dbReference type="ARBA" id="ARBA00022683"/>
    </source>
</evidence>
<evidence type="ECO:0000259" key="13">
    <source>
        <dbReference type="PROSITE" id="PS51098"/>
    </source>
</evidence>
<evidence type="ECO:0000256" key="4">
    <source>
        <dbReference type="ARBA" id="ARBA00022597"/>
    </source>
</evidence>
<gene>
    <name evidence="15" type="ORF">DYY88_05825</name>
</gene>
<dbReference type="Pfam" id="PF02378">
    <property type="entry name" value="PTS_EIIC"/>
    <property type="match status" value="1"/>
</dbReference>
<dbReference type="InterPro" id="IPR036878">
    <property type="entry name" value="Glu_permease_IIB"/>
</dbReference>
<feature type="active site" description="Phosphocysteine intermediate; for EIIB activity" evidence="11">
    <location>
        <position position="463"/>
    </location>
</feature>
<dbReference type="InterPro" id="IPR001996">
    <property type="entry name" value="PTS_IIB_1"/>
</dbReference>
<evidence type="ECO:0000256" key="5">
    <source>
        <dbReference type="ARBA" id="ARBA00022679"/>
    </source>
</evidence>
<feature type="domain" description="PTS EIIC type-1" evidence="14">
    <location>
        <begin position="19"/>
        <end position="425"/>
    </location>
</feature>
<evidence type="ECO:0000256" key="12">
    <source>
        <dbReference type="SAM" id="Phobius"/>
    </source>
</evidence>
<dbReference type="CDD" id="cd00212">
    <property type="entry name" value="PTS_IIB_glc"/>
    <property type="match status" value="1"/>
</dbReference>
<keyword evidence="2" id="KW-0813">Transport</keyword>
<dbReference type="NCBIfam" id="TIGR02002">
    <property type="entry name" value="PTS-II-BC-glcB"/>
    <property type="match status" value="1"/>
</dbReference>
<keyword evidence="4 15" id="KW-0762">Sugar transport</keyword>
<feature type="transmembrane region" description="Helical" evidence="12">
    <location>
        <begin position="291"/>
        <end position="309"/>
    </location>
</feature>
<keyword evidence="8" id="KW-0418">Kinase</keyword>
<keyword evidence="7 12" id="KW-0812">Transmembrane</keyword>
<dbReference type="InterPro" id="IPR013013">
    <property type="entry name" value="PTS_EIIC_1"/>
</dbReference>
<dbReference type="GO" id="GO:1904659">
    <property type="term" value="P:D-glucose transmembrane transport"/>
    <property type="evidence" value="ECO:0007669"/>
    <property type="project" value="InterPro"/>
</dbReference>
<feature type="domain" description="PTS EIIB type-1" evidence="13">
    <location>
        <begin position="552"/>
        <end position="633"/>
    </location>
</feature>
<keyword evidence="3" id="KW-1003">Cell membrane</keyword>
<evidence type="ECO:0000256" key="11">
    <source>
        <dbReference type="PROSITE-ProRule" id="PRU00421"/>
    </source>
</evidence>
<evidence type="ECO:0000256" key="3">
    <source>
        <dbReference type="ARBA" id="ARBA00022475"/>
    </source>
</evidence>
<dbReference type="RefSeq" id="WP_044151084.1">
    <property type="nucleotide sequence ID" value="NZ_QVFV01000001.1"/>
</dbReference>
<evidence type="ECO:0000256" key="7">
    <source>
        <dbReference type="ARBA" id="ARBA00022692"/>
    </source>
</evidence>
<dbReference type="GO" id="GO:0005886">
    <property type="term" value="C:plasma membrane"/>
    <property type="evidence" value="ECO:0007669"/>
    <property type="project" value="UniProtKB-SubCell"/>
</dbReference>
<dbReference type="InterPro" id="IPR018113">
    <property type="entry name" value="PTrfase_EIIB_Cys"/>
</dbReference>
<dbReference type="InterPro" id="IPR003352">
    <property type="entry name" value="PTS_EIIC"/>
</dbReference>
<feature type="transmembrane region" description="Helical" evidence="12">
    <location>
        <begin position="112"/>
        <end position="133"/>
    </location>
</feature>
<dbReference type="GO" id="GO:0090564">
    <property type="term" value="F:protein-phosphocysteine-glucose phosphotransferase system transporter activity"/>
    <property type="evidence" value="ECO:0007669"/>
    <property type="project" value="TreeGrafter"/>
</dbReference>
<evidence type="ECO:0000256" key="1">
    <source>
        <dbReference type="ARBA" id="ARBA00004651"/>
    </source>
</evidence>
<protein>
    <submittedName>
        <fullName evidence="15">PTS glucose transporter subunit IIB</fullName>
    </submittedName>
</protein>
<dbReference type="OrthoDB" id="9764327at2"/>
<organism evidence="15 16">
    <name type="scientific">Leptolyngbya iicbica LK</name>
    <dbReference type="NCBI Taxonomy" id="2294035"/>
    <lineage>
        <taxon>Bacteria</taxon>
        <taxon>Bacillati</taxon>
        <taxon>Cyanobacteriota</taxon>
        <taxon>Cyanophyceae</taxon>
        <taxon>Leptolyngbyales</taxon>
        <taxon>Leptolyngbyaceae</taxon>
        <taxon>Leptolyngbya group</taxon>
        <taxon>Leptolyngbya</taxon>
        <taxon>Leptolyngbya iicbica</taxon>
    </lineage>
</organism>
<dbReference type="GO" id="GO:0016301">
    <property type="term" value="F:kinase activity"/>
    <property type="evidence" value="ECO:0007669"/>
    <property type="project" value="UniProtKB-KW"/>
</dbReference>
<keyword evidence="5" id="KW-0808">Transferase</keyword>
<keyword evidence="10 12" id="KW-0472">Membrane</keyword>
<feature type="domain" description="PTS EIIB type-1" evidence="13">
    <location>
        <begin position="441"/>
        <end position="522"/>
    </location>
</feature>
<evidence type="ECO:0000259" key="14">
    <source>
        <dbReference type="PROSITE" id="PS51103"/>
    </source>
</evidence>
<evidence type="ECO:0000256" key="10">
    <source>
        <dbReference type="ARBA" id="ARBA00023136"/>
    </source>
</evidence>
<comment type="subcellular location">
    <subcellularLocation>
        <location evidence="1">Cell membrane</location>
        <topology evidence="1">Multi-pass membrane protein</topology>
    </subcellularLocation>
</comment>
<feature type="transmembrane region" description="Helical" evidence="12">
    <location>
        <begin position="86"/>
        <end position="105"/>
    </location>
</feature>
<feature type="transmembrane region" description="Helical" evidence="12">
    <location>
        <begin position="339"/>
        <end position="363"/>
    </location>
</feature>
<dbReference type="NCBIfam" id="TIGR00826">
    <property type="entry name" value="EIIB_glc"/>
    <property type="match status" value="1"/>
</dbReference>
<dbReference type="GO" id="GO:0009401">
    <property type="term" value="P:phosphoenolpyruvate-dependent sugar phosphotransferase system"/>
    <property type="evidence" value="ECO:0007669"/>
    <property type="project" value="UniProtKB-KW"/>
</dbReference>
<feature type="transmembrane region" description="Helical" evidence="12">
    <location>
        <begin position="187"/>
        <end position="207"/>
    </location>
</feature>
<feature type="transmembrane region" description="Helical" evidence="12">
    <location>
        <begin position="32"/>
        <end position="51"/>
    </location>
</feature>
<reference evidence="15 16" key="1">
    <citation type="submission" date="2018-11" db="EMBL/GenBank/DDBJ databases">
        <title>Whole genome sequencing of an environmental sample.</title>
        <authorList>
            <person name="Sarangi A.N."/>
            <person name="Singh D."/>
            <person name="Tripathy S."/>
        </authorList>
    </citation>
    <scope>NUCLEOTIDE SEQUENCE [LARGE SCALE GENOMIC DNA]</scope>
    <source>
        <strain evidence="15 16">Lakshadweep</strain>
    </source>
</reference>
<evidence type="ECO:0000256" key="2">
    <source>
        <dbReference type="ARBA" id="ARBA00022448"/>
    </source>
</evidence>
<keyword evidence="6" id="KW-0598">Phosphotransferase system</keyword>
<dbReference type="GO" id="GO:0055056">
    <property type="term" value="F:D-glucose transmembrane transporter activity"/>
    <property type="evidence" value="ECO:0007669"/>
    <property type="project" value="InterPro"/>
</dbReference>
<sequence length="633" mass="67868">MTSAAATTAEPSALQKFWNKAFGLLQKMGKSLMLPVSVLPVAGILLGLGSARLIEIQKIQEGVLTSAKFGWLPAWLAEIMKSSGDAIFANLPVIFAIAVAIGYTANDGVSALAAVVGFVVFLATLGVSSVLFFNLDPEILKPIMGIPSLDTGVFGGLIMGCVAAYMFNRFFRIKLPQYLGFFAGKRFVPIITAFTAIGVGILMSFIWPPIGGLIDSFAAWAAEGDNVPLTVAIYGFVERLLIPFGLHHVWNVPFFFQIGSFVDPISGETVTGDINRFFAGDPTAGIIGGAYWFKMFGLPAAAIAMWHCAKPQNRKQVGGIMLSAALTSFLTGITEPIEFAFVFVAPVLFLLHAVLAGFADFLFVMLDGRMGFTFSHGFIDFFLFYNLGTRVWLIPAFAPLFAALYYFSFRFVIKRFNLKTPGREDEEITGDVAAGLPKDAEAMSRELVLAFGGRSNIDSLDACITRLRIGVKDMGKVNIARLKALGASGVLQIGNNAQAIFGPRSENLKTDMIEYLKTAGDEADQVPEMVAGESMATAAPALPTVQADPAAGAKAQQMIAALGGVNNIRVVDPVAMTRLRVEVTDPAQVNDAVLTASGVKAAMRLEDQVLHLVVGLNAEQYATEMNQRLQAPA</sequence>
<dbReference type="EMBL" id="QVFV01000001">
    <property type="protein sequence ID" value="RZM82738.1"/>
    <property type="molecule type" value="Genomic_DNA"/>
</dbReference>
<comment type="caution">
    <text evidence="11">Lacks conserved residue(s) required for the propagation of feature annotation.</text>
</comment>
<evidence type="ECO:0000313" key="15">
    <source>
        <dbReference type="EMBL" id="RZM82738.1"/>
    </source>
</evidence>
<accession>A0A4Q7EI65</accession>
<feature type="transmembrane region" description="Helical" evidence="12">
    <location>
        <begin position="393"/>
        <end position="413"/>
    </location>
</feature>
<dbReference type="Proteomes" id="UP000292459">
    <property type="component" value="Unassembled WGS sequence"/>
</dbReference>